<keyword evidence="2" id="KW-0813">Transport</keyword>
<feature type="transmembrane region" description="Helical" evidence="7">
    <location>
        <begin position="12"/>
        <end position="30"/>
    </location>
</feature>
<evidence type="ECO:0000256" key="6">
    <source>
        <dbReference type="ARBA" id="ARBA00023136"/>
    </source>
</evidence>
<dbReference type="GO" id="GO:0005886">
    <property type="term" value="C:plasma membrane"/>
    <property type="evidence" value="ECO:0007669"/>
    <property type="project" value="UniProtKB-SubCell"/>
</dbReference>
<sequence>MLSQKIGRKKVLVIGGLLFIIGVPFFYAFINYGKGWGLIGVFFAILLLWIISDIGFSGTVTAYITERFKTSTRSSGFGMGYTWGVLIPSFNSFFIIGLSYVMPAKYAETLPLLFIGGVLVIAGALLGPETKDVDFDKNA</sequence>
<evidence type="ECO:0000313" key="9">
    <source>
        <dbReference type="Proteomes" id="UP000050515"/>
    </source>
</evidence>
<evidence type="ECO:0000256" key="5">
    <source>
        <dbReference type="ARBA" id="ARBA00022989"/>
    </source>
</evidence>
<proteinExistence type="predicted"/>
<comment type="caution">
    <text evidence="8">The sequence shown here is derived from an EMBL/GenBank/DDBJ whole genome shotgun (WGS) entry which is preliminary data.</text>
</comment>
<feature type="transmembrane region" description="Helical" evidence="7">
    <location>
        <begin position="110"/>
        <end position="127"/>
    </location>
</feature>
<dbReference type="PANTHER" id="PTHR43045:SF1">
    <property type="entry name" value="SHIKIMATE TRANSPORTER"/>
    <property type="match status" value="1"/>
</dbReference>
<comment type="subcellular location">
    <subcellularLocation>
        <location evidence="1">Cell membrane</location>
        <topology evidence="1">Multi-pass membrane protein</topology>
    </subcellularLocation>
</comment>
<evidence type="ECO:0000313" key="8">
    <source>
        <dbReference type="EMBL" id="KPV46495.1"/>
    </source>
</evidence>
<keyword evidence="5 7" id="KW-1133">Transmembrane helix</keyword>
<reference evidence="8 9" key="1">
    <citation type="submission" date="2015-09" db="EMBL/GenBank/DDBJ databases">
        <title>Draft genome sequence of Acidiplasma aeolicum DSM 18409.</title>
        <authorList>
            <person name="Hemp J."/>
        </authorList>
    </citation>
    <scope>NUCLEOTIDE SEQUENCE [LARGE SCALE GENOMIC DNA]</scope>
    <source>
        <strain evidence="8 9">V</strain>
    </source>
</reference>
<dbReference type="GO" id="GO:0022857">
    <property type="term" value="F:transmembrane transporter activity"/>
    <property type="evidence" value="ECO:0007669"/>
    <property type="project" value="InterPro"/>
</dbReference>
<evidence type="ECO:0008006" key="10">
    <source>
        <dbReference type="Google" id="ProtNLM"/>
    </source>
</evidence>
<keyword evidence="3" id="KW-1003">Cell membrane</keyword>
<dbReference type="Gene3D" id="1.20.1250.20">
    <property type="entry name" value="MFS general substrate transporter like domains"/>
    <property type="match status" value="1"/>
</dbReference>
<feature type="transmembrane region" description="Helical" evidence="7">
    <location>
        <begin position="36"/>
        <end position="64"/>
    </location>
</feature>
<gene>
    <name evidence="8" type="ORF">SE19_05270</name>
</gene>
<organism evidence="8 9">
    <name type="scientific">Acidiplasma aeolicum</name>
    <dbReference type="NCBI Taxonomy" id="507754"/>
    <lineage>
        <taxon>Archaea</taxon>
        <taxon>Methanobacteriati</taxon>
        <taxon>Thermoplasmatota</taxon>
        <taxon>Thermoplasmata</taxon>
        <taxon>Thermoplasmatales</taxon>
        <taxon>Ferroplasmaceae</taxon>
        <taxon>Acidiplasma</taxon>
    </lineage>
</organism>
<dbReference type="PATRIC" id="fig|507754.4.peg.1203"/>
<dbReference type="InterPro" id="IPR005828">
    <property type="entry name" value="MFS_sugar_transport-like"/>
</dbReference>
<dbReference type="SUPFAM" id="SSF103473">
    <property type="entry name" value="MFS general substrate transporter"/>
    <property type="match status" value="1"/>
</dbReference>
<name>A0A0P9GYF4_9ARCH</name>
<dbReference type="EMBL" id="LJCQ01000231">
    <property type="protein sequence ID" value="KPV46495.1"/>
    <property type="molecule type" value="Genomic_DNA"/>
</dbReference>
<keyword evidence="4 7" id="KW-0812">Transmembrane</keyword>
<evidence type="ECO:0000256" key="7">
    <source>
        <dbReference type="SAM" id="Phobius"/>
    </source>
</evidence>
<protein>
    <recommendedName>
        <fullName evidence="10">Major facilitator superfamily (MFS) profile domain-containing protein</fullName>
    </recommendedName>
</protein>
<dbReference type="Proteomes" id="UP000050515">
    <property type="component" value="Unassembled WGS sequence"/>
</dbReference>
<feature type="transmembrane region" description="Helical" evidence="7">
    <location>
        <begin position="76"/>
        <end position="98"/>
    </location>
</feature>
<evidence type="ECO:0000256" key="3">
    <source>
        <dbReference type="ARBA" id="ARBA00022475"/>
    </source>
</evidence>
<dbReference type="InterPro" id="IPR036259">
    <property type="entry name" value="MFS_trans_sf"/>
</dbReference>
<accession>A0A0P9GYF4</accession>
<dbReference type="AlphaFoldDB" id="A0A0P9GYF4"/>
<dbReference type="PANTHER" id="PTHR43045">
    <property type="entry name" value="SHIKIMATE TRANSPORTER"/>
    <property type="match status" value="1"/>
</dbReference>
<evidence type="ECO:0000256" key="4">
    <source>
        <dbReference type="ARBA" id="ARBA00022692"/>
    </source>
</evidence>
<evidence type="ECO:0000256" key="1">
    <source>
        <dbReference type="ARBA" id="ARBA00004651"/>
    </source>
</evidence>
<dbReference type="Pfam" id="PF00083">
    <property type="entry name" value="Sugar_tr"/>
    <property type="match status" value="1"/>
</dbReference>
<evidence type="ECO:0000256" key="2">
    <source>
        <dbReference type="ARBA" id="ARBA00022448"/>
    </source>
</evidence>
<keyword evidence="6 7" id="KW-0472">Membrane</keyword>